<keyword evidence="2" id="KW-1133">Transmembrane helix</keyword>
<protein>
    <recommendedName>
        <fullName evidence="3">Septum formation-related domain-containing protein</fullName>
    </recommendedName>
</protein>
<evidence type="ECO:0000313" key="4">
    <source>
        <dbReference type="EMBL" id="GAA1719493.1"/>
    </source>
</evidence>
<dbReference type="Pfam" id="PF13845">
    <property type="entry name" value="Septum_form"/>
    <property type="match status" value="1"/>
</dbReference>
<evidence type="ECO:0000259" key="3">
    <source>
        <dbReference type="Pfam" id="PF13845"/>
    </source>
</evidence>
<gene>
    <name evidence="4" type="ORF">GCM10009809_14120</name>
</gene>
<feature type="domain" description="Septum formation-related" evidence="3">
    <location>
        <begin position="133"/>
        <end position="232"/>
    </location>
</feature>
<keyword evidence="2" id="KW-0472">Membrane</keyword>
<proteinExistence type="predicted"/>
<evidence type="ECO:0000256" key="2">
    <source>
        <dbReference type="SAM" id="Phobius"/>
    </source>
</evidence>
<dbReference type="InterPro" id="IPR026004">
    <property type="entry name" value="Septum_form"/>
</dbReference>
<organism evidence="4 5">
    <name type="scientific">Isoptericola hypogeus</name>
    <dbReference type="NCBI Taxonomy" id="300179"/>
    <lineage>
        <taxon>Bacteria</taxon>
        <taxon>Bacillati</taxon>
        <taxon>Actinomycetota</taxon>
        <taxon>Actinomycetes</taxon>
        <taxon>Micrococcales</taxon>
        <taxon>Promicromonosporaceae</taxon>
        <taxon>Isoptericola</taxon>
    </lineage>
</organism>
<evidence type="ECO:0000256" key="1">
    <source>
        <dbReference type="SAM" id="MobiDB-lite"/>
    </source>
</evidence>
<keyword evidence="5" id="KW-1185">Reference proteome</keyword>
<feature type="compositionally biased region" description="Pro residues" evidence="1">
    <location>
        <begin position="1"/>
        <end position="11"/>
    </location>
</feature>
<feature type="transmembrane region" description="Helical" evidence="2">
    <location>
        <begin position="82"/>
        <end position="104"/>
    </location>
</feature>
<dbReference type="RefSeq" id="WP_344247030.1">
    <property type="nucleotide sequence ID" value="NZ_BAAAPM010000003.1"/>
</dbReference>
<feature type="region of interest" description="Disordered" evidence="1">
    <location>
        <begin position="1"/>
        <end position="81"/>
    </location>
</feature>
<keyword evidence="2" id="KW-0812">Transmembrane</keyword>
<comment type="caution">
    <text evidence="4">The sequence shown here is derived from an EMBL/GenBank/DDBJ whole genome shotgun (WGS) entry which is preliminary data.</text>
</comment>
<name>A0ABP4VA48_9MICO</name>
<reference evidence="5" key="1">
    <citation type="journal article" date="2019" name="Int. J. Syst. Evol. Microbiol.">
        <title>The Global Catalogue of Microorganisms (GCM) 10K type strain sequencing project: providing services to taxonomists for standard genome sequencing and annotation.</title>
        <authorList>
            <consortium name="The Broad Institute Genomics Platform"/>
            <consortium name="The Broad Institute Genome Sequencing Center for Infectious Disease"/>
            <person name="Wu L."/>
            <person name="Ma J."/>
        </authorList>
    </citation>
    <scope>NUCLEOTIDE SEQUENCE [LARGE SCALE GENOMIC DNA]</scope>
    <source>
        <strain evidence="5">JCM 15589</strain>
    </source>
</reference>
<evidence type="ECO:0000313" key="5">
    <source>
        <dbReference type="Proteomes" id="UP001501138"/>
    </source>
</evidence>
<dbReference type="EMBL" id="BAAAPM010000003">
    <property type="protein sequence ID" value="GAA1719493.1"/>
    <property type="molecule type" value="Genomic_DNA"/>
</dbReference>
<accession>A0ABP4VA48</accession>
<sequence length="238" mass="23535">MSPHEPPAPEPDVPEPDASGSAGPDGPTFASPTPPGALPTAGLDDVRLPPPADDSPTAARPNDGATPSGAGPAPTRRPRRRAATLAAGGLVAALLVATGVALGVDAARDGAWAPVSADVTEPREVNAVQLVLGSCVADLPADGPVGRVLVVPCTDRHEAQVVGRSDAEPGAVWPGADDAAAGSARTCGPALLGPEGREEADALRFVVWAPTEASWEAGDRAGLCLAAATSARSGSLLS</sequence>
<dbReference type="Proteomes" id="UP001501138">
    <property type="component" value="Unassembled WGS sequence"/>
</dbReference>